<dbReference type="Proteomes" id="UP001277561">
    <property type="component" value="Unassembled WGS sequence"/>
</dbReference>
<sequence length="67" mass="7742">MQNPSEARYDMRKNDHDEYWTVFDIFTGLPAEVNSNLMDAVEMEEADDLVDLLNAQYAERRGGTTLE</sequence>
<accession>A0ABU4W124</accession>
<dbReference type="EMBL" id="JAVRAD010000007">
    <property type="protein sequence ID" value="MDX8330676.1"/>
    <property type="molecule type" value="Genomic_DNA"/>
</dbReference>
<name>A0ABU4W124_9HYPH</name>
<keyword evidence="2" id="KW-1185">Reference proteome</keyword>
<comment type="caution">
    <text evidence="1">The sequence shown here is derived from an EMBL/GenBank/DDBJ whole genome shotgun (WGS) entry which is preliminary data.</text>
</comment>
<organism evidence="1 2">
    <name type="scientific">Agrobacterium rosae</name>
    <dbReference type="NCBI Taxonomy" id="1972867"/>
    <lineage>
        <taxon>Bacteria</taxon>
        <taxon>Pseudomonadati</taxon>
        <taxon>Pseudomonadota</taxon>
        <taxon>Alphaproteobacteria</taxon>
        <taxon>Hyphomicrobiales</taxon>
        <taxon>Rhizobiaceae</taxon>
        <taxon>Rhizobium/Agrobacterium group</taxon>
        <taxon>Agrobacterium</taxon>
    </lineage>
</organism>
<dbReference type="RefSeq" id="WP_146258656.1">
    <property type="nucleotide sequence ID" value="NZ_CP192765.1"/>
</dbReference>
<reference evidence="1" key="1">
    <citation type="journal article" date="2023" name="Phytobiomes J">
        <title>Deciphering the key players within the bacterial microbiota associated with aerial crown gall tumors on rhododendron: Insights into the gallobiome.</title>
        <authorList>
            <person name="Kuzmanovic N."/>
            <person name="Nesme J."/>
            <person name="Wolf J."/>
            <person name="Neumann-Schaal M."/>
            <person name="Petersen J."/>
            <person name="Fernandez-Gnecco G."/>
            <person name="Sproeer C."/>
            <person name="Bunk B."/>
            <person name="Overmann J."/>
            <person name="Sorensen S.J."/>
            <person name="Idczak E."/>
            <person name="Smalla K."/>
        </authorList>
    </citation>
    <scope>NUCLEOTIDE SEQUENCE [LARGE SCALE GENOMIC DNA]</scope>
    <source>
        <strain evidence="1">Rho-14.1</strain>
    </source>
</reference>
<dbReference type="GeneID" id="86882802"/>
<evidence type="ECO:0000313" key="1">
    <source>
        <dbReference type="EMBL" id="MDX8330676.1"/>
    </source>
</evidence>
<proteinExistence type="predicted"/>
<protein>
    <submittedName>
        <fullName evidence="1">Uncharacterized protein</fullName>
    </submittedName>
</protein>
<evidence type="ECO:0000313" key="2">
    <source>
        <dbReference type="Proteomes" id="UP001277561"/>
    </source>
</evidence>
<gene>
    <name evidence="1" type="ORF">RMS29_15685</name>
</gene>